<sequence>MMRALYKEDGSSLRIGILAEPAAQEFIGAHADALDSSFRKVEMSDIMRQRLSRSNYVFSGMKAFHELNEAFPSLLDENGNRKTFERFLKDVRSIDATYNLNYLRSEFNFVQASAEMAAKWEGFMQDGDRYYLQYRTAHDNKVRPEHAALHGVTLPITDSFWEEYYPPNGWNCRCTVVQVRKSRYPATPHDEAVALGEEALQRDTKGMFRFNPGKQEKAVPDYNPYTISRCRDCDIAKGKAKFAKAFIPDNELCQACQLLQKCAADRTKSERAIERTHYLHTMEPLLKKSVTLNTEGKDIRVGFTTYGNKHLFSDTFGRSSVLTRDDLATLDKVLETAIFIDSSPLTHQRNDGIDRFFYYEATVREQKVRLNVARKVKIRKDGRHIITHFLYSVNDIKKSTEGDG</sequence>
<evidence type="ECO:0000259" key="1">
    <source>
        <dbReference type="Pfam" id="PF04233"/>
    </source>
</evidence>
<proteinExistence type="predicted"/>
<dbReference type="InterPro" id="IPR006528">
    <property type="entry name" value="Phage_head_morphogenesis_dom"/>
</dbReference>
<accession>A0A9D2BQ59</accession>
<dbReference type="Proteomes" id="UP000823847">
    <property type="component" value="Unassembled WGS sequence"/>
</dbReference>
<reference evidence="2" key="2">
    <citation type="submission" date="2021-04" db="EMBL/GenBank/DDBJ databases">
        <authorList>
            <person name="Gilroy R."/>
        </authorList>
    </citation>
    <scope>NUCLEOTIDE SEQUENCE</scope>
    <source>
        <strain evidence="2">ChiHecec2B26-12326</strain>
    </source>
</reference>
<protein>
    <submittedName>
        <fullName evidence="2">Minor capsid protein</fullName>
    </submittedName>
</protein>
<evidence type="ECO:0000313" key="3">
    <source>
        <dbReference type="Proteomes" id="UP000823847"/>
    </source>
</evidence>
<evidence type="ECO:0000313" key="2">
    <source>
        <dbReference type="EMBL" id="HIX87099.1"/>
    </source>
</evidence>
<dbReference type="Pfam" id="PF04233">
    <property type="entry name" value="Phage_Mu_F"/>
    <property type="match status" value="1"/>
</dbReference>
<gene>
    <name evidence="2" type="ORF">H9848_10920</name>
</gene>
<feature type="domain" description="Phage head morphogenesis" evidence="1">
    <location>
        <begin position="80"/>
        <end position="176"/>
    </location>
</feature>
<organism evidence="2 3">
    <name type="scientific">Candidatus Parabacteroides intestinigallinarum</name>
    <dbReference type="NCBI Taxonomy" id="2838722"/>
    <lineage>
        <taxon>Bacteria</taxon>
        <taxon>Pseudomonadati</taxon>
        <taxon>Bacteroidota</taxon>
        <taxon>Bacteroidia</taxon>
        <taxon>Bacteroidales</taxon>
        <taxon>Tannerellaceae</taxon>
        <taxon>Parabacteroides</taxon>
    </lineage>
</organism>
<comment type="caution">
    <text evidence="2">The sequence shown here is derived from an EMBL/GenBank/DDBJ whole genome shotgun (WGS) entry which is preliminary data.</text>
</comment>
<reference evidence="2" key="1">
    <citation type="journal article" date="2021" name="PeerJ">
        <title>Extensive microbial diversity within the chicken gut microbiome revealed by metagenomics and culture.</title>
        <authorList>
            <person name="Gilroy R."/>
            <person name="Ravi A."/>
            <person name="Getino M."/>
            <person name="Pursley I."/>
            <person name="Horton D.L."/>
            <person name="Alikhan N.F."/>
            <person name="Baker D."/>
            <person name="Gharbi K."/>
            <person name="Hall N."/>
            <person name="Watson M."/>
            <person name="Adriaenssens E.M."/>
            <person name="Foster-Nyarko E."/>
            <person name="Jarju S."/>
            <person name="Secka A."/>
            <person name="Antonio M."/>
            <person name="Oren A."/>
            <person name="Chaudhuri R.R."/>
            <person name="La Ragione R."/>
            <person name="Hildebrand F."/>
            <person name="Pallen M.J."/>
        </authorList>
    </citation>
    <scope>NUCLEOTIDE SEQUENCE</scope>
    <source>
        <strain evidence="2">ChiHecec2B26-12326</strain>
    </source>
</reference>
<dbReference type="NCBIfam" id="TIGR01641">
    <property type="entry name" value="phageSPP1_gp7"/>
    <property type="match status" value="1"/>
</dbReference>
<dbReference type="AlphaFoldDB" id="A0A9D2BQ59"/>
<dbReference type="EMBL" id="DXEN01000080">
    <property type="protein sequence ID" value="HIX87099.1"/>
    <property type="molecule type" value="Genomic_DNA"/>
</dbReference>
<name>A0A9D2BQ59_9BACT</name>